<name>A0A6G1IYX6_9PLEO</name>
<feature type="region of interest" description="Disordered" evidence="1">
    <location>
        <begin position="1"/>
        <end position="24"/>
    </location>
</feature>
<dbReference type="Proteomes" id="UP000799291">
    <property type="component" value="Unassembled WGS sequence"/>
</dbReference>
<sequence length="136" mass="14620">MAGVYARSAHINPTRRGTSSSSSVQQLLPLARTPLQVPLSFIHYSRCRISTQTNLNHSSTRPQSRCSSPSFPSSLLSRPSLRPSTSLPTELPSIPLAPPLAPALLLPPPSPSLVLPPLPPVPAQPWLLLLSALLLW</sequence>
<feature type="region of interest" description="Disordered" evidence="1">
    <location>
        <begin position="53"/>
        <end position="92"/>
    </location>
</feature>
<accession>A0A6G1IYX6</accession>
<evidence type="ECO:0000313" key="3">
    <source>
        <dbReference type="Proteomes" id="UP000799291"/>
    </source>
</evidence>
<reference evidence="2" key="1">
    <citation type="journal article" date="2020" name="Stud. Mycol.">
        <title>101 Dothideomycetes genomes: a test case for predicting lifestyles and emergence of pathogens.</title>
        <authorList>
            <person name="Haridas S."/>
            <person name="Albert R."/>
            <person name="Binder M."/>
            <person name="Bloem J."/>
            <person name="Labutti K."/>
            <person name="Salamov A."/>
            <person name="Andreopoulos B."/>
            <person name="Baker S."/>
            <person name="Barry K."/>
            <person name="Bills G."/>
            <person name="Bluhm B."/>
            <person name="Cannon C."/>
            <person name="Castanera R."/>
            <person name="Culley D."/>
            <person name="Daum C."/>
            <person name="Ezra D."/>
            <person name="Gonzalez J."/>
            <person name="Henrissat B."/>
            <person name="Kuo A."/>
            <person name="Liang C."/>
            <person name="Lipzen A."/>
            <person name="Lutzoni F."/>
            <person name="Magnuson J."/>
            <person name="Mondo S."/>
            <person name="Nolan M."/>
            <person name="Ohm R."/>
            <person name="Pangilinan J."/>
            <person name="Park H.-J."/>
            <person name="Ramirez L."/>
            <person name="Alfaro M."/>
            <person name="Sun H."/>
            <person name="Tritt A."/>
            <person name="Yoshinaga Y."/>
            <person name="Zwiers L.-H."/>
            <person name="Turgeon B."/>
            <person name="Goodwin S."/>
            <person name="Spatafora J."/>
            <person name="Crous P."/>
            <person name="Grigoriev I."/>
        </authorList>
    </citation>
    <scope>NUCLEOTIDE SEQUENCE</scope>
    <source>
        <strain evidence="2">CBS 122367</strain>
    </source>
</reference>
<protein>
    <submittedName>
        <fullName evidence="2">Uncharacterized protein</fullName>
    </submittedName>
</protein>
<evidence type="ECO:0000313" key="2">
    <source>
        <dbReference type="EMBL" id="KAF2683457.1"/>
    </source>
</evidence>
<dbReference type="EMBL" id="MU005584">
    <property type="protein sequence ID" value="KAF2683457.1"/>
    <property type="molecule type" value="Genomic_DNA"/>
</dbReference>
<gene>
    <name evidence="2" type="ORF">K458DRAFT_46725</name>
</gene>
<dbReference type="AlphaFoldDB" id="A0A6G1IYX6"/>
<proteinExistence type="predicted"/>
<organism evidence="2 3">
    <name type="scientific">Lentithecium fluviatile CBS 122367</name>
    <dbReference type="NCBI Taxonomy" id="1168545"/>
    <lineage>
        <taxon>Eukaryota</taxon>
        <taxon>Fungi</taxon>
        <taxon>Dikarya</taxon>
        <taxon>Ascomycota</taxon>
        <taxon>Pezizomycotina</taxon>
        <taxon>Dothideomycetes</taxon>
        <taxon>Pleosporomycetidae</taxon>
        <taxon>Pleosporales</taxon>
        <taxon>Massarineae</taxon>
        <taxon>Lentitheciaceae</taxon>
        <taxon>Lentithecium</taxon>
    </lineage>
</organism>
<feature type="compositionally biased region" description="Low complexity" evidence="1">
    <location>
        <begin position="61"/>
        <end position="92"/>
    </location>
</feature>
<keyword evidence="3" id="KW-1185">Reference proteome</keyword>
<evidence type="ECO:0000256" key="1">
    <source>
        <dbReference type="SAM" id="MobiDB-lite"/>
    </source>
</evidence>